<keyword evidence="2" id="KW-1185">Reference proteome</keyword>
<proteinExistence type="predicted"/>
<evidence type="ECO:0000313" key="1">
    <source>
        <dbReference type="EMBL" id="TSJ39254.1"/>
    </source>
</evidence>
<accession>A0A556MH66</accession>
<dbReference type="RefSeq" id="WP_144249292.1">
    <property type="nucleotide sequence ID" value="NZ_VLPK01000003.1"/>
</dbReference>
<reference evidence="1 2" key="1">
    <citation type="submission" date="2019-07" db="EMBL/GenBank/DDBJ databases">
        <authorList>
            <person name="Huq M.A."/>
        </authorList>
    </citation>
    <scope>NUCLEOTIDE SEQUENCE [LARGE SCALE GENOMIC DNA]</scope>
    <source>
        <strain evidence="1 2">MAH-19</strain>
    </source>
</reference>
<name>A0A556MH66_9SPHI</name>
<dbReference type="AlphaFoldDB" id="A0A556MH66"/>
<protein>
    <submittedName>
        <fullName evidence="1">Uncharacterized protein</fullName>
    </submittedName>
</protein>
<comment type="caution">
    <text evidence="1">The sequence shown here is derived from an EMBL/GenBank/DDBJ whole genome shotgun (WGS) entry which is preliminary data.</text>
</comment>
<evidence type="ECO:0000313" key="2">
    <source>
        <dbReference type="Proteomes" id="UP000318733"/>
    </source>
</evidence>
<dbReference type="Proteomes" id="UP000318733">
    <property type="component" value="Unassembled WGS sequence"/>
</dbReference>
<sequence length="61" mass="6856">MYEKKSPSLFFTRLVVALLIIVLLSGMTEVAYIAASYKDQNGFKSTGQKATIPHETLHRLK</sequence>
<organism evidence="1 2">
    <name type="scientific">Mucilaginibacter corticis</name>
    <dbReference type="NCBI Taxonomy" id="2597670"/>
    <lineage>
        <taxon>Bacteria</taxon>
        <taxon>Pseudomonadati</taxon>
        <taxon>Bacteroidota</taxon>
        <taxon>Sphingobacteriia</taxon>
        <taxon>Sphingobacteriales</taxon>
        <taxon>Sphingobacteriaceae</taxon>
        <taxon>Mucilaginibacter</taxon>
    </lineage>
</organism>
<dbReference type="EMBL" id="VLPK01000003">
    <property type="protein sequence ID" value="TSJ39254.1"/>
    <property type="molecule type" value="Genomic_DNA"/>
</dbReference>
<gene>
    <name evidence="1" type="ORF">FO440_15975</name>
</gene>